<feature type="region of interest" description="Disordered" evidence="1">
    <location>
        <begin position="1"/>
        <end position="24"/>
    </location>
</feature>
<organism evidence="3">
    <name type="scientific">Pinguiococcus pyrenoidosus</name>
    <dbReference type="NCBI Taxonomy" id="172671"/>
    <lineage>
        <taxon>Eukaryota</taxon>
        <taxon>Sar</taxon>
        <taxon>Stramenopiles</taxon>
        <taxon>Ochrophyta</taxon>
        <taxon>Pinguiophyceae</taxon>
        <taxon>Pinguiochrysidales</taxon>
        <taxon>Pinguiochrysidaceae</taxon>
        <taxon>Pinguiococcus</taxon>
    </lineage>
</organism>
<accession>A0A7R9U222</accession>
<dbReference type="InterPro" id="IPR029071">
    <property type="entry name" value="Ubiquitin-like_domsf"/>
</dbReference>
<dbReference type="AlphaFoldDB" id="A0A7R9U222"/>
<evidence type="ECO:0000313" key="3">
    <source>
        <dbReference type="EMBL" id="CAD8252003.1"/>
    </source>
</evidence>
<dbReference type="SMART" id="SM00213">
    <property type="entry name" value="UBQ"/>
    <property type="match status" value="1"/>
</dbReference>
<feature type="domain" description="Ubiquitin-like" evidence="2">
    <location>
        <begin position="25"/>
        <end position="100"/>
    </location>
</feature>
<gene>
    <name evidence="3" type="ORF">PPYR1160_LOCUS1495</name>
</gene>
<dbReference type="SUPFAM" id="SSF54236">
    <property type="entry name" value="Ubiquitin-like"/>
    <property type="match status" value="1"/>
</dbReference>
<dbReference type="FunFam" id="3.10.20.90:FF:000202">
    <property type="entry name" value="Small ubiquitin-related modifier I"/>
    <property type="match status" value="1"/>
</dbReference>
<dbReference type="EMBL" id="HBEA01002015">
    <property type="protein sequence ID" value="CAD8252003.1"/>
    <property type="molecule type" value="Transcribed_RNA"/>
</dbReference>
<sequence length="102" mass="11501">MAEENAVPADTNPGEDAQPENNNAITIRVKDQSGEETFFRVKKTTKMTKVFDAYATRKSLSRQNLRFMLDGDRIPDDATPKMLELNDEDQIDCMLEQTGGQC</sequence>
<dbReference type="InterPro" id="IPR000626">
    <property type="entry name" value="Ubiquitin-like_dom"/>
</dbReference>
<reference evidence="3" key="1">
    <citation type="submission" date="2021-01" db="EMBL/GenBank/DDBJ databases">
        <authorList>
            <person name="Corre E."/>
            <person name="Pelletier E."/>
            <person name="Niang G."/>
            <person name="Scheremetjew M."/>
            <person name="Finn R."/>
            <person name="Kale V."/>
            <person name="Holt S."/>
            <person name="Cochrane G."/>
            <person name="Meng A."/>
            <person name="Brown T."/>
            <person name="Cohen L."/>
        </authorList>
    </citation>
    <scope>NUCLEOTIDE SEQUENCE</scope>
    <source>
        <strain evidence="3">CCMP2078</strain>
    </source>
</reference>
<evidence type="ECO:0000256" key="1">
    <source>
        <dbReference type="SAM" id="MobiDB-lite"/>
    </source>
</evidence>
<dbReference type="InterPro" id="IPR022617">
    <property type="entry name" value="Rad60/SUMO-like_dom"/>
</dbReference>
<dbReference type="Gene3D" id="3.10.20.90">
    <property type="entry name" value="Phosphatidylinositol 3-kinase Catalytic Subunit, Chain A, domain 1"/>
    <property type="match status" value="1"/>
</dbReference>
<dbReference type="Pfam" id="PF11976">
    <property type="entry name" value="Rad60-SLD"/>
    <property type="match status" value="1"/>
</dbReference>
<protein>
    <recommendedName>
        <fullName evidence="2">Ubiquitin-like domain-containing protein</fullName>
    </recommendedName>
</protein>
<evidence type="ECO:0000259" key="2">
    <source>
        <dbReference type="PROSITE" id="PS50053"/>
    </source>
</evidence>
<name>A0A7R9U222_9STRA</name>
<dbReference type="PANTHER" id="PTHR10562">
    <property type="entry name" value="SMALL UBIQUITIN-RELATED MODIFIER"/>
    <property type="match status" value="1"/>
</dbReference>
<dbReference type="PROSITE" id="PS50053">
    <property type="entry name" value="UBIQUITIN_2"/>
    <property type="match status" value="1"/>
</dbReference>
<proteinExistence type="predicted"/>